<feature type="binding site" description="axial binding residue" evidence="9">
    <location>
        <position position="480"/>
    </location>
    <ligand>
        <name>heme</name>
        <dbReference type="ChEBI" id="CHEBI:30413"/>
    </ligand>
    <ligandPart>
        <name>Fe</name>
        <dbReference type="ChEBI" id="CHEBI:18248"/>
    </ligandPart>
</feature>
<dbReference type="GO" id="GO:0016705">
    <property type="term" value="F:oxidoreductase activity, acting on paired donors, with incorporation or reduction of molecular oxygen"/>
    <property type="evidence" value="ECO:0007669"/>
    <property type="project" value="InterPro"/>
</dbReference>
<dbReference type="PRINTS" id="PR00463">
    <property type="entry name" value="EP450I"/>
</dbReference>
<comment type="subcellular location">
    <subcellularLocation>
        <location evidence="2">Endoplasmic reticulum membrane</location>
    </subcellularLocation>
</comment>
<evidence type="ECO:0000256" key="6">
    <source>
        <dbReference type="ARBA" id="ARBA00023004"/>
    </source>
</evidence>
<evidence type="ECO:0000256" key="10">
    <source>
        <dbReference type="RuleBase" id="RU000461"/>
    </source>
</evidence>
<dbReference type="CDD" id="cd20628">
    <property type="entry name" value="CYP4"/>
    <property type="match status" value="1"/>
</dbReference>
<keyword evidence="4 9" id="KW-0349">Heme</keyword>
<accession>V5HI27</accession>
<keyword evidence="7 10" id="KW-0503">Monooxygenase</keyword>
<keyword evidence="8 11" id="KW-0472">Membrane</keyword>
<proteinExistence type="evidence at transcript level"/>
<keyword evidence="10" id="KW-0560">Oxidoreductase</keyword>
<dbReference type="PANTHER" id="PTHR24291:SF189">
    <property type="entry name" value="CYTOCHROME P450 4C3-RELATED"/>
    <property type="match status" value="1"/>
</dbReference>
<dbReference type="Gene3D" id="1.10.630.10">
    <property type="entry name" value="Cytochrome P450"/>
    <property type="match status" value="1"/>
</dbReference>
<dbReference type="GO" id="GO:0004497">
    <property type="term" value="F:monooxygenase activity"/>
    <property type="evidence" value="ECO:0007669"/>
    <property type="project" value="UniProtKB-KW"/>
</dbReference>
<name>V5HI27_IXORI</name>
<keyword evidence="6 9" id="KW-0408">Iron</keyword>
<reference evidence="12" key="1">
    <citation type="journal article" date="2015" name="Sci. Rep.">
        <title>Tissue- and time-dependent transcription in Ixodes ricinus salivary glands and midguts when blood feeding on the vertebrate host.</title>
        <authorList>
            <person name="Kotsyfakis M."/>
            <person name="Schwarz A."/>
            <person name="Erhart J."/>
            <person name="Ribeiro J.M."/>
        </authorList>
    </citation>
    <scope>NUCLEOTIDE SEQUENCE</scope>
    <source>
        <tissue evidence="12">Salivary gland and midgut</tissue>
    </source>
</reference>
<evidence type="ECO:0000256" key="3">
    <source>
        <dbReference type="ARBA" id="ARBA00010617"/>
    </source>
</evidence>
<dbReference type="PROSITE" id="PS00086">
    <property type="entry name" value="CYTOCHROME_P450"/>
    <property type="match status" value="1"/>
</dbReference>
<dbReference type="AlphaFoldDB" id="V5HI27"/>
<keyword evidence="5" id="KW-0256">Endoplasmic reticulum</keyword>
<evidence type="ECO:0000256" key="1">
    <source>
        <dbReference type="ARBA" id="ARBA00001971"/>
    </source>
</evidence>
<dbReference type="InterPro" id="IPR002401">
    <property type="entry name" value="Cyt_P450_E_grp-I"/>
</dbReference>
<dbReference type="GO" id="GO:0020037">
    <property type="term" value="F:heme binding"/>
    <property type="evidence" value="ECO:0007669"/>
    <property type="project" value="InterPro"/>
</dbReference>
<feature type="transmembrane region" description="Helical" evidence="11">
    <location>
        <begin position="20"/>
        <end position="40"/>
    </location>
</feature>
<dbReference type="GO" id="GO:0005789">
    <property type="term" value="C:endoplasmic reticulum membrane"/>
    <property type="evidence" value="ECO:0007669"/>
    <property type="project" value="UniProtKB-SubCell"/>
</dbReference>
<protein>
    <submittedName>
        <fullName evidence="12">Putative heme binding protein</fullName>
    </submittedName>
</protein>
<dbReference type="InterPro" id="IPR017972">
    <property type="entry name" value="Cyt_P450_CS"/>
</dbReference>
<evidence type="ECO:0000256" key="5">
    <source>
        <dbReference type="ARBA" id="ARBA00022824"/>
    </source>
</evidence>
<evidence type="ECO:0000256" key="9">
    <source>
        <dbReference type="PIRSR" id="PIRSR602401-1"/>
    </source>
</evidence>
<dbReference type="InterPro" id="IPR036396">
    <property type="entry name" value="Cyt_P450_sf"/>
</dbReference>
<dbReference type="SUPFAM" id="SSF48264">
    <property type="entry name" value="Cytochrome P450"/>
    <property type="match status" value="1"/>
</dbReference>
<keyword evidence="9 10" id="KW-0479">Metal-binding</keyword>
<comment type="cofactor">
    <cofactor evidence="1 9">
        <name>heme</name>
        <dbReference type="ChEBI" id="CHEBI:30413"/>
    </cofactor>
</comment>
<dbReference type="PANTHER" id="PTHR24291">
    <property type="entry name" value="CYTOCHROME P450 FAMILY 4"/>
    <property type="match status" value="1"/>
</dbReference>
<keyword evidence="11" id="KW-1133">Transmembrane helix</keyword>
<evidence type="ECO:0000256" key="11">
    <source>
        <dbReference type="SAM" id="Phobius"/>
    </source>
</evidence>
<dbReference type="GO" id="GO:0005506">
    <property type="term" value="F:iron ion binding"/>
    <property type="evidence" value="ECO:0007669"/>
    <property type="project" value="InterPro"/>
</dbReference>
<evidence type="ECO:0000256" key="2">
    <source>
        <dbReference type="ARBA" id="ARBA00004586"/>
    </source>
</evidence>
<dbReference type="EMBL" id="GANP01007234">
    <property type="protein sequence ID" value="JAB77234.1"/>
    <property type="molecule type" value="mRNA"/>
</dbReference>
<dbReference type="InterPro" id="IPR001128">
    <property type="entry name" value="Cyt_P450"/>
</dbReference>
<evidence type="ECO:0000256" key="7">
    <source>
        <dbReference type="ARBA" id="ARBA00023033"/>
    </source>
</evidence>
<sequence length="541" mass="62168">MGVHVLPTSSYLVSLFVGNATWILGLLLCAGFVVPFVQWFRVWKALRPLPGPWDAVPFWFILGCFKSVIQENKANKHATAWIFSKICSLCQQYTGRLFKVYVGMTPIVVLQTPDAVEALLTSSVNHGKPFLYHFIAPWLGPLNILVATGEAWRFKRKLMTPAFHFRVLDNYMRIFNENGDLLVKHLCSVVDKAPDEPIRLFKSTQRCAMDIIGEVTMGAKLQLQENKNLYFMRAFNRVMFLLSVRAFRPWLWIQTIYDNTREGKVFRADLQKMMTFTYSVMRKRKDKLQCTDTLPKSDTENNELISGGETTLMNILLRKHIQDSSYTLGDVRNDIDTIIAAGNDTTTTCMCWTLHYLGLYPEVQAKVHQELDEIFGNDTDGEITATQIRQMKYLECCLKEALRLYPSFPVIGRVLDEELTMEGHTIPKGVTCFISIYSLHRNRKYFKDPEDFIPERFLSDEIKTRHPFSYIPFSGGSKNCIGQKFAMLEMKLLMAKVLRKCKMVSSEPLDQLDVAYEVIVKDKGGNKVWVQRRTGMSSAQR</sequence>
<dbReference type="PRINTS" id="PR00385">
    <property type="entry name" value="P450"/>
</dbReference>
<evidence type="ECO:0000256" key="8">
    <source>
        <dbReference type="ARBA" id="ARBA00023136"/>
    </source>
</evidence>
<keyword evidence="11" id="KW-0812">Transmembrane</keyword>
<organism evidence="12">
    <name type="scientific">Ixodes ricinus</name>
    <name type="common">Common tick</name>
    <name type="synonym">Acarus ricinus</name>
    <dbReference type="NCBI Taxonomy" id="34613"/>
    <lineage>
        <taxon>Eukaryota</taxon>
        <taxon>Metazoa</taxon>
        <taxon>Ecdysozoa</taxon>
        <taxon>Arthropoda</taxon>
        <taxon>Chelicerata</taxon>
        <taxon>Arachnida</taxon>
        <taxon>Acari</taxon>
        <taxon>Parasitiformes</taxon>
        <taxon>Ixodida</taxon>
        <taxon>Ixodoidea</taxon>
        <taxon>Ixodidae</taxon>
        <taxon>Ixodinae</taxon>
        <taxon>Ixodes</taxon>
    </lineage>
</organism>
<evidence type="ECO:0000256" key="4">
    <source>
        <dbReference type="ARBA" id="ARBA00022617"/>
    </source>
</evidence>
<comment type="similarity">
    <text evidence="3 10">Belongs to the cytochrome P450 family.</text>
</comment>
<evidence type="ECO:0000313" key="12">
    <source>
        <dbReference type="EMBL" id="JAB77234.1"/>
    </source>
</evidence>
<dbReference type="InterPro" id="IPR050196">
    <property type="entry name" value="Cytochrome_P450_Monoox"/>
</dbReference>
<dbReference type="Pfam" id="PF00067">
    <property type="entry name" value="p450"/>
    <property type="match status" value="1"/>
</dbReference>